<dbReference type="OrthoDB" id="9787787at2"/>
<evidence type="ECO:0000313" key="2">
    <source>
        <dbReference type="EMBL" id="TDX02082.1"/>
    </source>
</evidence>
<dbReference type="PANTHER" id="PTHR33516">
    <property type="entry name" value="LEXA REPRESSOR"/>
    <property type="match status" value="1"/>
</dbReference>
<dbReference type="Pfam" id="PF00717">
    <property type="entry name" value="Peptidase_S24"/>
    <property type="match status" value="1"/>
</dbReference>
<dbReference type="PANTHER" id="PTHR33516:SF2">
    <property type="entry name" value="LEXA REPRESSOR-RELATED"/>
    <property type="match status" value="1"/>
</dbReference>
<sequence>MELPVLLLPVFPGTIPTGFPSPAEDYMEERINLNDLVSHPDSTFVVRSQGYSMINAFIPPNAMLLVDKSITPKNNDIVVASVNGDFTIKYLKVNDHKQKLVPANSKYKEIEIVEGMDFRIWGVVTHVISDPKNLKDVC</sequence>
<proteinExistence type="predicted"/>
<dbReference type="NCBIfam" id="NF007621">
    <property type="entry name" value="PRK10276.1"/>
    <property type="match status" value="1"/>
</dbReference>
<reference evidence="2 3" key="1">
    <citation type="submission" date="2019-03" db="EMBL/GenBank/DDBJ databases">
        <title>Genomic Encyclopedia of Type Strains, Phase IV (KMG-IV): sequencing the most valuable type-strain genomes for metagenomic binning, comparative biology and taxonomic classification.</title>
        <authorList>
            <person name="Goeker M."/>
        </authorList>
    </citation>
    <scope>NUCLEOTIDE SEQUENCE [LARGE SCALE GENOMIC DNA]</scope>
    <source>
        <strain evidence="2 3">DSM 100059</strain>
    </source>
</reference>
<keyword evidence="3" id="KW-1185">Reference proteome</keyword>
<organism evidence="2 3">
    <name type="scientific">Dinghuibacter silviterrae</name>
    <dbReference type="NCBI Taxonomy" id="1539049"/>
    <lineage>
        <taxon>Bacteria</taxon>
        <taxon>Pseudomonadati</taxon>
        <taxon>Bacteroidota</taxon>
        <taxon>Chitinophagia</taxon>
        <taxon>Chitinophagales</taxon>
        <taxon>Chitinophagaceae</taxon>
        <taxon>Dinghuibacter</taxon>
    </lineage>
</organism>
<gene>
    <name evidence="2" type="ORF">EDB95_3131</name>
</gene>
<feature type="domain" description="Peptidase S24/S26A/S26B/S26C" evidence="1">
    <location>
        <begin position="9"/>
        <end position="124"/>
    </location>
</feature>
<dbReference type="EMBL" id="SODV01000001">
    <property type="protein sequence ID" value="TDX02082.1"/>
    <property type="molecule type" value="Genomic_DNA"/>
</dbReference>
<dbReference type="InterPro" id="IPR015927">
    <property type="entry name" value="Peptidase_S24_S26A/B/C"/>
</dbReference>
<dbReference type="Gene3D" id="2.10.109.10">
    <property type="entry name" value="Umud Fragment, subunit A"/>
    <property type="match status" value="1"/>
</dbReference>
<name>A0A4R8DUL7_9BACT</name>
<comment type="caution">
    <text evidence="2">The sequence shown here is derived from an EMBL/GenBank/DDBJ whole genome shotgun (WGS) entry which is preliminary data.</text>
</comment>
<dbReference type="Proteomes" id="UP000294498">
    <property type="component" value="Unassembled WGS sequence"/>
</dbReference>
<accession>A0A4R8DUL7</accession>
<dbReference type="InterPro" id="IPR050077">
    <property type="entry name" value="LexA_repressor"/>
</dbReference>
<dbReference type="AlphaFoldDB" id="A0A4R8DUL7"/>
<protein>
    <submittedName>
        <fullName evidence="2">SOS response UmuD protein</fullName>
    </submittedName>
</protein>
<dbReference type="InterPro" id="IPR036286">
    <property type="entry name" value="LexA/Signal_pep-like_sf"/>
</dbReference>
<evidence type="ECO:0000259" key="1">
    <source>
        <dbReference type="Pfam" id="PF00717"/>
    </source>
</evidence>
<dbReference type="SUPFAM" id="SSF51306">
    <property type="entry name" value="LexA/Signal peptidase"/>
    <property type="match status" value="1"/>
</dbReference>
<dbReference type="InterPro" id="IPR039418">
    <property type="entry name" value="LexA-like"/>
</dbReference>
<dbReference type="CDD" id="cd06529">
    <property type="entry name" value="S24_LexA-like"/>
    <property type="match status" value="1"/>
</dbReference>
<evidence type="ECO:0000313" key="3">
    <source>
        <dbReference type="Proteomes" id="UP000294498"/>
    </source>
</evidence>
<dbReference type="RefSeq" id="WP_133994710.1">
    <property type="nucleotide sequence ID" value="NZ_SODV01000001.1"/>
</dbReference>